<evidence type="ECO:0000256" key="4">
    <source>
        <dbReference type="ARBA" id="ARBA00022519"/>
    </source>
</evidence>
<evidence type="ECO:0000313" key="12">
    <source>
        <dbReference type="Proteomes" id="UP000011864"/>
    </source>
</evidence>
<dbReference type="GO" id="GO:0005886">
    <property type="term" value="C:plasma membrane"/>
    <property type="evidence" value="ECO:0007669"/>
    <property type="project" value="UniProtKB-SubCell"/>
</dbReference>
<evidence type="ECO:0000256" key="8">
    <source>
        <dbReference type="ARBA" id="ARBA00038436"/>
    </source>
</evidence>
<comment type="function">
    <text evidence="9">Part of the tripartite ATP-independent periplasmic (TRAP) transport system.</text>
</comment>
<dbReference type="Pfam" id="PF04290">
    <property type="entry name" value="DctQ"/>
    <property type="match status" value="1"/>
</dbReference>
<dbReference type="PATRIC" id="fig|1129794.4.peg.4874"/>
<dbReference type="PANTHER" id="PTHR35011:SF4">
    <property type="entry name" value="SLL1102 PROTEIN"/>
    <property type="match status" value="1"/>
</dbReference>
<dbReference type="eggNOG" id="COG4665">
    <property type="taxonomic scope" value="Bacteria"/>
</dbReference>
<feature type="domain" description="Tripartite ATP-independent periplasmic transporters DctQ component" evidence="10">
    <location>
        <begin position="4"/>
        <end position="137"/>
    </location>
</feature>
<dbReference type="PANTHER" id="PTHR35011">
    <property type="entry name" value="2,3-DIKETO-L-GULONATE TRAP TRANSPORTER SMALL PERMEASE PROTEIN YIAM"/>
    <property type="match status" value="1"/>
</dbReference>
<protein>
    <recommendedName>
        <fullName evidence="9">TRAP transporter small permease protein</fullName>
    </recommendedName>
</protein>
<comment type="similarity">
    <text evidence="8 9">Belongs to the TRAP transporter small permease family.</text>
</comment>
<dbReference type="OrthoDB" id="9795655at2"/>
<keyword evidence="4 9" id="KW-0997">Cell inner membrane</keyword>
<accession>K7ADE2</accession>
<dbReference type="GO" id="GO:0022857">
    <property type="term" value="F:transmembrane transporter activity"/>
    <property type="evidence" value="ECO:0007669"/>
    <property type="project" value="UniProtKB-UniRule"/>
</dbReference>
<comment type="subunit">
    <text evidence="9">The complex comprises the extracytoplasmic solute receptor protein and the two transmembrane proteins.</text>
</comment>
<reference evidence="11 12" key="1">
    <citation type="journal article" date="2013" name="Genome Announc.">
        <title>Complete Genome Sequence of Glaciecola psychrophila Strain 170T.</title>
        <authorList>
            <person name="Yin J."/>
            <person name="Chen J."/>
            <person name="Liu G."/>
            <person name="Yu Y."/>
            <person name="Song L."/>
            <person name="Wang X."/>
            <person name="Qu X."/>
        </authorList>
    </citation>
    <scope>NUCLEOTIDE SEQUENCE [LARGE SCALE GENOMIC DNA]</scope>
    <source>
        <strain evidence="11 12">170</strain>
    </source>
</reference>
<keyword evidence="7 9" id="KW-0472">Membrane</keyword>
<keyword evidence="2 9" id="KW-0813">Transport</keyword>
<evidence type="ECO:0000256" key="6">
    <source>
        <dbReference type="ARBA" id="ARBA00022989"/>
    </source>
</evidence>
<evidence type="ECO:0000256" key="2">
    <source>
        <dbReference type="ARBA" id="ARBA00022448"/>
    </source>
</evidence>
<keyword evidence="6 9" id="KW-1133">Transmembrane helix</keyword>
<evidence type="ECO:0000256" key="1">
    <source>
        <dbReference type="ARBA" id="ARBA00004429"/>
    </source>
</evidence>
<dbReference type="HOGENOM" id="CLU_086356_2_2_6"/>
<organism evidence="11 12">
    <name type="scientific">Paraglaciecola psychrophila 170</name>
    <dbReference type="NCBI Taxonomy" id="1129794"/>
    <lineage>
        <taxon>Bacteria</taxon>
        <taxon>Pseudomonadati</taxon>
        <taxon>Pseudomonadota</taxon>
        <taxon>Gammaproteobacteria</taxon>
        <taxon>Alteromonadales</taxon>
        <taxon>Alteromonadaceae</taxon>
        <taxon>Paraglaciecola</taxon>
    </lineage>
</organism>
<dbReference type="AlphaFoldDB" id="K7ADE2"/>
<evidence type="ECO:0000313" key="11">
    <source>
        <dbReference type="EMBL" id="AGH46989.1"/>
    </source>
</evidence>
<feature type="transmembrane region" description="Helical" evidence="9">
    <location>
        <begin position="66"/>
        <end position="89"/>
    </location>
</feature>
<evidence type="ECO:0000256" key="5">
    <source>
        <dbReference type="ARBA" id="ARBA00022692"/>
    </source>
</evidence>
<evidence type="ECO:0000259" key="10">
    <source>
        <dbReference type="Pfam" id="PF04290"/>
    </source>
</evidence>
<dbReference type="InterPro" id="IPR007387">
    <property type="entry name" value="TRAP_DctQ"/>
</dbReference>
<dbReference type="InterPro" id="IPR055348">
    <property type="entry name" value="DctQ"/>
</dbReference>
<keyword evidence="12" id="KW-1185">Reference proteome</keyword>
<evidence type="ECO:0000256" key="9">
    <source>
        <dbReference type="RuleBase" id="RU369079"/>
    </source>
</evidence>
<keyword evidence="3" id="KW-1003">Cell membrane</keyword>
<dbReference type="EMBL" id="CP003837">
    <property type="protein sequence ID" value="AGH46989.1"/>
    <property type="molecule type" value="Genomic_DNA"/>
</dbReference>
<dbReference type="STRING" id="1129794.C427_4890"/>
<evidence type="ECO:0000256" key="3">
    <source>
        <dbReference type="ARBA" id="ARBA00022475"/>
    </source>
</evidence>
<comment type="subcellular location">
    <subcellularLocation>
        <location evidence="1 9">Cell inner membrane</location>
        <topology evidence="1 9">Multi-pass membrane protein</topology>
    </subcellularLocation>
</comment>
<name>K7ADE2_9ALTE</name>
<comment type="caution">
    <text evidence="9">Lacks conserved residue(s) required for the propagation of feature annotation.</text>
</comment>
<dbReference type="Proteomes" id="UP000011864">
    <property type="component" value="Chromosome"/>
</dbReference>
<proteinExistence type="inferred from homology"/>
<evidence type="ECO:0000256" key="7">
    <source>
        <dbReference type="ARBA" id="ARBA00023136"/>
    </source>
</evidence>
<gene>
    <name evidence="11" type="ORF">C427_4890</name>
</gene>
<keyword evidence="5 9" id="KW-0812">Transmembrane</keyword>
<feature type="transmembrane region" description="Helical" evidence="9">
    <location>
        <begin position="28"/>
        <end position="45"/>
    </location>
</feature>
<dbReference type="KEGG" id="gps:C427_4890"/>
<sequence>MLLMVLNVFYDVIMRYFFNDVSIGMQELEWHLFGAMFMFGIGYTFKEDGHVRVDVFYDQMSIRSQAFVNIFGSIVFALPITLLILYFSIDYTYQAYEMGEGSADPGGLPYRWIIRSVIPISSVFLTLSIIYIVLNEVENLLSPERKEAQQ</sequence>
<feature type="transmembrane region" description="Helical" evidence="9">
    <location>
        <begin position="112"/>
        <end position="134"/>
    </location>
</feature>